<dbReference type="Proteomes" id="UP000014070">
    <property type="component" value="Chromosome"/>
</dbReference>
<dbReference type="RefSeq" id="WP_020449160.1">
    <property type="nucleotide sequence ID" value="NC_021353.1"/>
</dbReference>
<dbReference type="OrthoDB" id="117970at2157"/>
<feature type="transmembrane region" description="Helical" evidence="7">
    <location>
        <begin position="301"/>
        <end position="321"/>
    </location>
</feature>
<dbReference type="InterPro" id="IPR005829">
    <property type="entry name" value="Sugar_transporter_CS"/>
</dbReference>
<feature type="transmembrane region" description="Helical" evidence="7">
    <location>
        <begin position="140"/>
        <end position="158"/>
    </location>
</feature>
<feature type="domain" description="Major facilitator superfamily (MFS) profile" evidence="8">
    <location>
        <begin position="12"/>
        <end position="474"/>
    </location>
</feature>
<dbReference type="EMBL" id="CP005934">
    <property type="protein sequence ID" value="AGN26635.1"/>
    <property type="molecule type" value="Genomic_DNA"/>
</dbReference>
<evidence type="ECO:0000313" key="10">
    <source>
        <dbReference type="Proteomes" id="UP000014070"/>
    </source>
</evidence>
<organism evidence="9 10">
    <name type="scientific">Methanomassiliicoccus intestinalis (strain Issoire-Mx1)</name>
    <dbReference type="NCBI Taxonomy" id="1295009"/>
    <lineage>
        <taxon>Archaea</taxon>
        <taxon>Methanobacteriati</taxon>
        <taxon>Thermoplasmatota</taxon>
        <taxon>Thermoplasmata</taxon>
        <taxon>Methanomassiliicoccales</taxon>
        <taxon>Methanomassiliicoccaceae</taxon>
        <taxon>Methanomassiliicoccus</taxon>
    </lineage>
</organism>
<feature type="transmembrane region" description="Helical" evidence="7">
    <location>
        <begin position="78"/>
        <end position="100"/>
    </location>
</feature>
<evidence type="ECO:0000313" key="9">
    <source>
        <dbReference type="EMBL" id="AGN26635.1"/>
    </source>
</evidence>
<dbReference type="PROSITE" id="PS00216">
    <property type="entry name" value="SUGAR_TRANSPORT_1"/>
    <property type="match status" value="1"/>
</dbReference>
<feature type="transmembrane region" description="Helical" evidence="7">
    <location>
        <begin position="164"/>
        <end position="185"/>
    </location>
</feature>
<dbReference type="GO" id="GO:0022857">
    <property type="term" value="F:transmembrane transporter activity"/>
    <property type="evidence" value="ECO:0007669"/>
    <property type="project" value="InterPro"/>
</dbReference>
<evidence type="ECO:0000256" key="2">
    <source>
        <dbReference type="ARBA" id="ARBA00022448"/>
    </source>
</evidence>
<keyword evidence="4 7" id="KW-0812">Transmembrane</keyword>
<keyword evidence="2" id="KW-0813">Transport</keyword>
<protein>
    <submittedName>
        <fullName evidence="9">EmrB/QacA subfamily drug resistance transporter</fullName>
    </submittedName>
</protein>
<feature type="transmembrane region" description="Helical" evidence="7">
    <location>
        <begin position="205"/>
        <end position="224"/>
    </location>
</feature>
<feature type="transmembrane region" description="Helical" evidence="7">
    <location>
        <begin position="333"/>
        <end position="352"/>
    </location>
</feature>
<evidence type="ECO:0000256" key="5">
    <source>
        <dbReference type="ARBA" id="ARBA00022989"/>
    </source>
</evidence>
<feature type="transmembrane region" description="Helical" evidence="7">
    <location>
        <begin position="401"/>
        <end position="419"/>
    </location>
</feature>
<keyword evidence="5 7" id="KW-1133">Transmembrane helix</keyword>
<accession>R9T7F4</accession>
<proteinExistence type="predicted"/>
<keyword evidence="6 7" id="KW-0472">Membrane</keyword>
<dbReference type="Pfam" id="PF07690">
    <property type="entry name" value="MFS_1"/>
    <property type="match status" value="2"/>
</dbReference>
<dbReference type="PANTHER" id="PTHR42718:SF46">
    <property type="entry name" value="BLR6921 PROTEIN"/>
    <property type="match status" value="1"/>
</dbReference>
<sequence>MGKRKIGYEWIVLSVTTIGALLASMQSSALLIALPELMGNLNIDFLTIMWVILAYMLMTTVMLPIVGRLADIYGRKKLYLSGFAIFTIASLLCCLSVPQFNGWDLVIYRAIQGLGGSLLLGNSTALVADAFDSRRLGLGLGINQVAGAAGIILGPVVGGVLVGYGWWAIFAFNVPIGIIGTLWGIKSLRETVMKSANNSFDLKGCLSVSVGLTFLLLGITLLAFPMLDMIWVWLMIIIGAVALIVFIYIELKVEKPMINLRLFKNRSYAVSNFTNFTTGLARSAILFALICFFQGPYGMDPLTAGLALIPYGLGFMALGPIAGRLSDNYGTKYIALSGLILMALGLICLTTIDEKTSFALLAAYMLIIGIGSGLFSSPNSSTVMKAAPPEERGSAASTRMMLMNAGGMFSFTIAFPVLFNGVEDYMEQIFIEGGGVPIEILGPIVDNIHETFLIFFIVALVSVIIGFFQQKENGLETRKR</sequence>
<dbReference type="HOGENOM" id="CLU_000960_28_3_2"/>
<feature type="transmembrane region" description="Helical" evidence="7">
    <location>
        <begin position="12"/>
        <end position="33"/>
    </location>
</feature>
<comment type="subcellular location">
    <subcellularLocation>
        <location evidence="1">Cell membrane</location>
        <topology evidence="1">Multi-pass membrane protein</topology>
    </subcellularLocation>
</comment>
<dbReference type="GeneID" id="41323693"/>
<evidence type="ECO:0000256" key="7">
    <source>
        <dbReference type="SAM" id="Phobius"/>
    </source>
</evidence>
<reference evidence="9 10" key="1">
    <citation type="journal article" date="2013" name="Genome Announc.">
        <title>Genome sequence of 'Candidatus Methanomassiliicoccus intestinalis' Issoire-Mx1, a third thermoplasmatales-related methanogenic archaeon from human feces.</title>
        <authorList>
            <person name="Borrel G."/>
            <person name="Harris H.M."/>
            <person name="Parisot N."/>
            <person name="Gaci N."/>
            <person name="Tottey W."/>
            <person name="Mihajlovski A."/>
            <person name="Deane J."/>
            <person name="Gribaldo S."/>
            <person name="Bardot O."/>
            <person name="Peyretaillade E."/>
            <person name="Peyret P."/>
            <person name="O'Toole P.W."/>
            <person name="Brugere J.F."/>
        </authorList>
    </citation>
    <scope>NUCLEOTIDE SEQUENCE [LARGE SCALE GENOMIC DNA]</scope>
    <source>
        <strain evidence="9 10">Issoire-Mx1</strain>
    </source>
</reference>
<dbReference type="GO" id="GO:0005886">
    <property type="term" value="C:plasma membrane"/>
    <property type="evidence" value="ECO:0007669"/>
    <property type="project" value="UniProtKB-SubCell"/>
</dbReference>
<dbReference type="InterPro" id="IPR011701">
    <property type="entry name" value="MFS"/>
</dbReference>
<evidence type="ECO:0000259" key="8">
    <source>
        <dbReference type="PROSITE" id="PS50850"/>
    </source>
</evidence>
<dbReference type="Gene3D" id="1.20.1250.20">
    <property type="entry name" value="MFS general substrate transporter like domains"/>
    <property type="match status" value="1"/>
</dbReference>
<dbReference type="InterPro" id="IPR036259">
    <property type="entry name" value="MFS_trans_sf"/>
</dbReference>
<dbReference type="AlphaFoldDB" id="R9T7F4"/>
<dbReference type="PROSITE" id="PS50850">
    <property type="entry name" value="MFS"/>
    <property type="match status" value="1"/>
</dbReference>
<feature type="transmembrane region" description="Helical" evidence="7">
    <location>
        <begin position="272"/>
        <end position="295"/>
    </location>
</feature>
<name>R9T7F4_METII</name>
<dbReference type="KEGG" id="mer:MMINT_13090"/>
<dbReference type="SUPFAM" id="SSF103473">
    <property type="entry name" value="MFS general substrate transporter"/>
    <property type="match status" value="1"/>
</dbReference>
<feature type="transmembrane region" description="Helical" evidence="7">
    <location>
        <begin position="230"/>
        <end position="251"/>
    </location>
</feature>
<feature type="transmembrane region" description="Helical" evidence="7">
    <location>
        <begin position="106"/>
        <end position="128"/>
    </location>
</feature>
<feature type="transmembrane region" description="Helical" evidence="7">
    <location>
        <begin position="45"/>
        <end position="66"/>
    </location>
</feature>
<dbReference type="InterPro" id="IPR020846">
    <property type="entry name" value="MFS_dom"/>
</dbReference>
<keyword evidence="10" id="KW-1185">Reference proteome</keyword>
<feature type="transmembrane region" description="Helical" evidence="7">
    <location>
        <begin position="451"/>
        <end position="468"/>
    </location>
</feature>
<dbReference type="Gene3D" id="1.20.1720.10">
    <property type="entry name" value="Multidrug resistance protein D"/>
    <property type="match status" value="1"/>
</dbReference>
<dbReference type="PANTHER" id="PTHR42718">
    <property type="entry name" value="MAJOR FACILITATOR SUPERFAMILY MULTIDRUG TRANSPORTER MFSC"/>
    <property type="match status" value="1"/>
</dbReference>
<feature type="transmembrane region" description="Helical" evidence="7">
    <location>
        <begin position="358"/>
        <end position="375"/>
    </location>
</feature>
<evidence type="ECO:0000256" key="3">
    <source>
        <dbReference type="ARBA" id="ARBA00022475"/>
    </source>
</evidence>
<evidence type="ECO:0000256" key="1">
    <source>
        <dbReference type="ARBA" id="ARBA00004651"/>
    </source>
</evidence>
<dbReference type="CDD" id="cd17321">
    <property type="entry name" value="MFS_MMR_MDR_like"/>
    <property type="match status" value="1"/>
</dbReference>
<evidence type="ECO:0000256" key="4">
    <source>
        <dbReference type="ARBA" id="ARBA00022692"/>
    </source>
</evidence>
<gene>
    <name evidence="9" type="ORF">MMINT_13090</name>
</gene>
<evidence type="ECO:0000256" key="6">
    <source>
        <dbReference type="ARBA" id="ARBA00023136"/>
    </source>
</evidence>
<keyword evidence="3" id="KW-1003">Cell membrane</keyword>
<dbReference type="InParanoid" id="R9T7F4"/>